<protein>
    <recommendedName>
        <fullName evidence="3">PIN domain-containing protein</fullName>
    </recommendedName>
</protein>
<organism evidence="1">
    <name type="scientific">Vecturithrix granuli</name>
    <dbReference type="NCBI Taxonomy" id="1499967"/>
    <lineage>
        <taxon>Bacteria</taxon>
        <taxon>Candidatus Moduliflexota</taxon>
        <taxon>Candidatus Vecturitrichia</taxon>
        <taxon>Candidatus Vecturitrichales</taxon>
        <taxon>Candidatus Vecturitrichaceae</taxon>
        <taxon>Candidatus Vecturithrix</taxon>
    </lineage>
</organism>
<dbReference type="HOGENOM" id="CLU_3212846_0_0_0"/>
<keyword evidence="2" id="KW-1185">Reference proteome</keyword>
<reference evidence="1" key="1">
    <citation type="journal article" date="2015" name="PeerJ">
        <title>First genomic representation of candidate bacterial phylum KSB3 points to enhanced environmental sensing as a trigger of wastewater bulking.</title>
        <authorList>
            <person name="Sekiguchi Y."/>
            <person name="Ohashi A."/>
            <person name="Parks D.H."/>
            <person name="Yamauchi T."/>
            <person name="Tyson G.W."/>
            <person name="Hugenholtz P."/>
        </authorList>
    </citation>
    <scope>NUCLEOTIDE SEQUENCE [LARGE SCALE GENOMIC DNA]</scope>
</reference>
<dbReference type="Proteomes" id="UP000030661">
    <property type="component" value="Unassembled WGS sequence"/>
</dbReference>
<accession>A0A081C4X6</accession>
<evidence type="ECO:0000313" key="2">
    <source>
        <dbReference type="Proteomes" id="UP000030661"/>
    </source>
</evidence>
<gene>
    <name evidence="1" type="ORF">U27_06616</name>
</gene>
<proteinExistence type="predicted"/>
<name>A0A081C4X6_VECG1</name>
<dbReference type="STRING" id="1499967.U27_06616"/>
<sequence>MNTHKSRCFVDTNIWPYALIESEDRTKTSKAKQIIASHDIVLST</sequence>
<dbReference type="AlphaFoldDB" id="A0A081C4X6"/>
<dbReference type="EMBL" id="DF820470">
    <property type="protein sequence ID" value="GAK59631.1"/>
    <property type="molecule type" value="Genomic_DNA"/>
</dbReference>
<evidence type="ECO:0000313" key="1">
    <source>
        <dbReference type="EMBL" id="GAK59631.1"/>
    </source>
</evidence>
<evidence type="ECO:0008006" key="3">
    <source>
        <dbReference type="Google" id="ProtNLM"/>
    </source>
</evidence>